<organism evidence="1 2">
    <name type="scientific">Necator americanus</name>
    <name type="common">Human hookworm</name>
    <dbReference type="NCBI Taxonomy" id="51031"/>
    <lineage>
        <taxon>Eukaryota</taxon>
        <taxon>Metazoa</taxon>
        <taxon>Ecdysozoa</taxon>
        <taxon>Nematoda</taxon>
        <taxon>Chromadorea</taxon>
        <taxon>Rhabditida</taxon>
        <taxon>Rhabditina</taxon>
        <taxon>Rhabditomorpha</taxon>
        <taxon>Strongyloidea</taxon>
        <taxon>Ancylostomatidae</taxon>
        <taxon>Bunostominae</taxon>
        <taxon>Necator</taxon>
    </lineage>
</organism>
<keyword evidence="2" id="KW-1185">Reference proteome</keyword>
<gene>
    <name evidence="1" type="ORF">NECAME_02567</name>
</gene>
<evidence type="ECO:0000313" key="2">
    <source>
        <dbReference type="Proteomes" id="UP000053676"/>
    </source>
</evidence>
<reference evidence="2" key="1">
    <citation type="journal article" date="2014" name="Nat. Genet.">
        <title>Genome of the human hookworm Necator americanus.</title>
        <authorList>
            <person name="Tang Y.T."/>
            <person name="Gao X."/>
            <person name="Rosa B.A."/>
            <person name="Abubucker S."/>
            <person name="Hallsworth-Pepin K."/>
            <person name="Martin J."/>
            <person name="Tyagi R."/>
            <person name="Heizer E."/>
            <person name="Zhang X."/>
            <person name="Bhonagiri-Palsikar V."/>
            <person name="Minx P."/>
            <person name="Warren W.C."/>
            <person name="Wang Q."/>
            <person name="Zhan B."/>
            <person name="Hotez P.J."/>
            <person name="Sternberg P.W."/>
            <person name="Dougall A."/>
            <person name="Gaze S.T."/>
            <person name="Mulvenna J."/>
            <person name="Sotillo J."/>
            <person name="Ranganathan S."/>
            <person name="Rabelo E.M."/>
            <person name="Wilson R.K."/>
            <person name="Felgner P.L."/>
            <person name="Bethony J."/>
            <person name="Hawdon J.M."/>
            <person name="Gasser R.B."/>
            <person name="Loukas A."/>
            <person name="Mitreva M."/>
        </authorList>
    </citation>
    <scope>NUCLEOTIDE SEQUENCE [LARGE SCALE GENOMIC DNA]</scope>
</reference>
<dbReference type="KEGG" id="nai:NECAME_02567"/>
<sequence>MFSTLYLDFDDCGLTWPHRRQITLKLDNSSLQMGPKFTQKRKILNEIERRMVMGWDFDEPSGAPGSVPQEFFIQTTFVHRSENKQQKEFATLILTKLGEVRQRLKQQARLTIDNEVISCVEDSEHYRCGEYQQEGSYHYLVVEDSAKGAAVYSLEQKLNENNPGATEMAILE</sequence>
<evidence type="ECO:0000313" key="1">
    <source>
        <dbReference type="EMBL" id="ETN79744.1"/>
    </source>
</evidence>
<dbReference type="AlphaFoldDB" id="W2TDS5"/>
<dbReference type="OrthoDB" id="5856593at2759"/>
<accession>W2TDS5</accession>
<dbReference type="EMBL" id="KI659361">
    <property type="protein sequence ID" value="ETN79744.1"/>
    <property type="molecule type" value="Genomic_DNA"/>
</dbReference>
<proteinExistence type="predicted"/>
<name>W2TDS5_NECAM</name>
<protein>
    <submittedName>
        <fullName evidence="1">Uncharacterized protein</fullName>
    </submittedName>
</protein>
<dbReference type="Proteomes" id="UP000053676">
    <property type="component" value="Unassembled WGS sequence"/>
</dbReference>